<reference evidence="2" key="1">
    <citation type="submission" date="2019-03" db="EMBL/GenBank/DDBJ databases">
        <title>Molecular and Functional Characterization of Chemosensory Proteins From the Oriental Fruit Moth Grapholita molesta (Busck) (Lepidoptera: Tortricidae).</title>
        <authorList>
            <person name="Li G."/>
        </authorList>
    </citation>
    <scope>NUCLEOTIDE SEQUENCE</scope>
</reference>
<accession>A0A5J6K9A3</accession>
<dbReference type="InterPro" id="IPR005055">
    <property type="entry name" value="A10/PebIII"/>
</dbReference>
<dbReference type="InterPro" id="IPR036682">
    <property type="entry name" value="OS_D_A10/PebIII_sf"/>
</dbReference>
<feature type="signal peptide" evidence="1">
    <location>
        <begin position="1"/>
        <end position="21"/>
    </location>
</feature>
<protein>
    <submittedName>
        <fullName evidence="2">Chemosensory protein 10</fullName>
    </submittedName>
</protein>
<evidence type="ECO:0000313" key="2">
    <source>
        <dbReference type="EMBL" id="QEV81553.1"/>
    </source>
</evidence>
<proteinExistence type="evidence at transcript level"/>
<dbReference type="Pfam" id="PF03392">
    <property type="entry name" value="OS-D"/>
    <property type="match status" value="1"/>
</dbReference>
<organism evidence="2">
    <name type="scientific">Grapholita molesta</name>
    <name type="common">Oriental fruit moth</name>
    <name type="synonym">Cydia molesta</name>
    <dbReference type="NCBI Taxonomy" id="192188"/>
    <lineage>
        <taxon>Eukaryota</taxon>
        <taxon>Metazoa</taxon>
        <taxon>Ecdysozoa</taxon>
        <taxon>Arthropoda</taxon>
        <taxon>Hexapoda</taxon>
        <taxon>Insecta</taxon>
        <taxon>Pterygota</taxon>
        <taxon>Neoptera</taxon>
        <taxon>Endopterygota</taxon>
        <taxon>Lepidoptera</taxon>
        <taxon>Glossata</taxon>
        <taxon>Ditrysia</taxon>
        <taxon>Tortricoidea</taxon>
        <taxon>Tortricidae</taxon>
        <taxon>Olethreutinae</taxon>
        <taxon>Grapholitini</taxon>
        <taxon>Grapholita</taxon>
    </lineage>
</organism>
<dbReference type="SUPFAM" id="SSF100910">
    <property type="entry name" value="Chemosensory protein Csp2"/>
    <property type="match status" value="1"/>
</dbReference>
<keyword evidence="1" id="KW-0732">Signal</keyword>
<dbReference type="AlphaFoldDB" id="A0A5J6K9A3"/>
<name>A0A5J6K9A3_GRAMO</name>
<dbReference type="PANTHER" id="PTHR11257">
    <property type="entry name" value="CHEMOSENSORY PROTEIN-RELATED"/>
    <property type="match status" value="1"/>
</dbReference>
<dbReference type="Gene3D" id="1.10.2080.10">
    <property type="entry name" value="Insect odorant-binding protein A10/Ejaculatory bulb-specific protein 3"/>
    <property type="match status" value="1"/>
</dbReference>
<feature type="chain" id="PRO_5023918016" evidence="1">
    <location>
        <begin position="22"/>
        <end position="126"/>
    </location>
</feature>
<evidence type="ECO:0000256" key="1">
    <source>
        <dbReference type="SAM" id="SignalP"/>
    </source>
</evidence>
<dbReference type="PANTHER" id="PTHR11257:SF13">
    <property type="entry name" value="GEO07322P1"/>
    <property type="match status" value="1"/>
</dbReference>
<sequence>MTLSIVIALCLFAVAVGRSQGKYTDKFDIDNIDEVLKSERLLKAYADCLMDRGRCSPDAKGLKVIVPEALENECYKCTEMEKQGAAKVIRNLVNEHPDIWKDLSSKYDPDNIYFRKYKNEFQIVIA</sequence>
<dbReference type="EMBL" id="MK640203">
    <property type="protein sequence ID" value="QEV81553.1"/>
    <property type="molecule type" value="mRNA"/>
</dbReference>